<dbReference type="Gene3D" id="1.10.1660.10">
    <property type="match status" value="1"/>
</dbReference>
<protein>
    <submittedName>
        <fullName evidence="3">MerR family transcriptional regulator</fullName>
    </submittedName>
</protein>
<gene>
    <name evidence="3" type="ORF">DX130_00260</name>
</gene>
<dbReference type="InterPro" id="IPR009061">
    <property type="entry name" value="DNA-bd_dom_put_sf"/>
</dbReference>
<dbReference type="Proteomes" id="UP000261905">
    <property type="component" value="Unassembled WGS sequence"/>
</dbReference>
<dbReference type="InterPro" id="IPR000551">
    <property type="entry name" value="MerR-type_HTH_dom"/>
</dbReference>
<dbReference type="AlphaFoldDB" id="A0A371PI39"/>
<dbReference type="GO" id="GO:0003700">
    <property type="term" value="F:DNA-binding transcription factor activity"/>
    <property type="evidence" value="ECO:0007669"/>
    <property type="project" value="InterPro"/>
</dbReference>
<dbReference type="GO" id="GO:0003677">
    <property type="term" value="F:DNA binding"/>
    <property type="evidence" value="ECO:0007669"/>
    <property type="project" value="UniProtKB-KW"/>
</dbReference>
<dbReference type="PANTHER" id="PTHR30204">
    <property type="entry name" value="REDOX-CYCLING DRUG-SENSING TRANSCRIPTIONAL ACTIVATOR SOXR"/>
    <property type="match status" value="1"/>
</dbReference>
<sequence>MLRYTDARKGLRRINKTHYSIGSLAKLTSTTVRTLDFYDQKGLLKPSGYNEQGHRTYTDEDLFRLQQILALKYLDLSLDDIGKYLEQGGKDYKASLELQYELLQQKQQHIQRVLATIERVKAIITDNDTIDPQLIILMIHAIQQEGELKQWLYDRLPDEFVESMFVSGASLEHEIMIVFNDLLVLSKQGLQPDHPLVQEHGLALKQILNRLLAQPLEELGISETGKVLMEMEFPSSFQPEFINYLLEVFGHLTVRSKGEEGE</sequence>
<dbReference type="PANTHER" id="PTHR30204:SF96">
    <property type="entry name" value="CHROMOSOME-ANCHORING PROTEIN RACA"/>
    <property type="match status" value="1"/>
</dbReference>
<dbReference type="SUPFAM" id="SSF46955">
    <property type="entry name" value="Putative DNA-binding domain"/>
    <property type="match status" value="1"/>
</dbReference>
<proteinExistence type="predicted"/>
<accession>A0A371PI39</accession>
<reference evidence="3 4" key="1">
    <citation type="submission" date="2018-08" db="EMBL/GenBank/DDBJ databases">
        <title>Paenibacillus sp. M4BSY-1, whole genome shotgun sequence.</title>
        <authorList>
            <person name="Tuo L."/>
        </authorList>
    </citation>
    <scope>NUCLEOTIDE SEQUENCE [LARGE SCALE GENOMIC DNA]</scope>
    <source>
        <strain evidence="3 4">M4BSY-1</strain>
    </source>
</reference>
<dbReference type="CDD" id="cd01106">
    <property type="entry name" value="HTH_TipAL-Mta"/>
    <property type="match status" value="1"/>
</dbReference>
<feature type="domain" description="HTH merR-type" evidence="2">
    <location>
        <begin position="18"/>
        <end position="87"/>
    </location>
</feature>
<dbReference type="EMBL" id="QUBQ01000001">
    <property type="protein sequence ID" value="REK75565.1"/>
    <property type="molecule type" value="Genomic_DNA"/>
</dbReference>
<dbReference type="Pfam" id="PF13411">
    <property type="entry name" value="MerR_1"/>
    <property type="match status" value="1"/>
</dbReference>
<dbReference type="InterPro" id="IPR047057">
    <property type="entry name" value="MerR_fam"/>
</dbReference>
<evidence type="ECO:0000313" key="3">
    <source>
        <dbReference type="EMBL" id="REK75565.1"/>
    </source>
</evidence>
<dbReference type="PROSITE" id="PS50937">
    <property type="entry name" value="HTH_MERR_2"/>
    <property type="match status" value="1"/>
</dbReference>
<keyword evidence="1" id="KW-0238">DNA-binding</keyword>
<dbReference type="SMART" id="SM00422">
    <property type="entry name" value="HTH_MERR"/>
    <property type="match status" value="1"/>
</dbReference>
<dbReference type="OrthoDB" id="1894615at2"/>
<dbReference type="Gene3D" id="6.10.250.360">
    <property type="match status" value="1"/>
</dbReference>
<evidence type="ECO:0000259" key="2">
    <source>
        <dbReference type="PROSITE" id="PS50937"/>
    </source>
</evidence>
<name>A0A371PI39_9BACL</name>
<dbReference type="PRINTS" id="PR00040">
    <property type="entry name" value="HTHMERR"/>
</dbReference>
<evidence type="ECO:0000313" key="4">
    <source>
        <dbReference type="Proteomes" id="UP000261905"/>
    </source>
</evidence>
<evidence type="ECO:0000256" key="1">
    <source>
        <dbReference type="ARBA" id="ARBA00023125"/>
    </source>
</evidence>
<comment type="caution">
    <text evidence="3">The sequence shown here is derived from an EMBL/GenBank/DDBJ whole genome shotgun (WGS) entry which is preliminary data.</text>
</comment>
<organism evidence="3 4">
    <name type="scientific">Paenibacillus paeoniae</name>
    <dbReference type="NCBI Taxonomy" id="2292705"/>
    <lineage>
        <taxon>Bacteria</taxon>
        <taxon>Bacillati</taxon>
        <taxon>Bacillota</taxon>
        <taxon>Bacilli</taxon>
        <taxon>Bacillales</taxon>
        <taxon>Paenibacillaceae</taxon>
        <taxon>Paenibacillus</taxon>
    </lineage>
</organism>
<keyword evidence="4" id="KW-1185">Reference proteome</keyword>